<evidence type="ECO:0000256" key="1">
    <source>
        <dbReference type="ARBA" id="ARBA00022741"/>
    </source>
</evidence>
<dbReference type="Pfam" id="PF00270">
    <property type="entry name" value="DEAD"/>
    <property type="match status" value="1"/>
</dbReference>
<dbReference type="SUPFAM" id="SSF52540">
    <property type="entry name" value="P-loop containing nucleoside triphosphate hydrolases"/>
    <property type="match status" value="1"/>
</dbReference>
<protein>
    <submittedName>
        <fullName evidence="7">ATP-dependent DNA helicase DinG</fullName>
        <ecNumber evidence="7">3.6.4.12</ecNumber>
    </submittedName>
</protein>
<dbReference type="SMART" id="SM00491">
    <property type="entry name" value="HELICc2"/>
    <property type="match status" value="1"/>
</dbReference>
<keyword evidence="1" id="KW-0547">Nucleotide-binding</keyword>
<dbReference type="InterPro" id="IPR011545">
    <property type="entry name" value="DEAD/DEAH_box_helicase_dom"/>
</dbReference>
<comment type="caution">
    <text evidence="7">The sequence shown here is derived from an EMBL/GenBank/DDBJ whole genome shotgun (WGS) entry which is preliminary data.</text>
</comment>
<evidence type="ECO:0000256" key="5">
    <source>
        <dbReference type="SAM" id="MobiDB-lite"/>
    </source>
</evidence>
<dbReference type="PANTHER" id="PTHR11472">
    <property type="entry name" value="DNA REPAIR DEAD HELICASE RAD3/XP-D SUBFAMILY MEMBER"/>
    <property type="match status" value="1"/>
</dbReference>
<feature type="region of interest" description="Disordered" evidence="5">
    <location>
        <begin position="19"/>
        <end position="38"/>
    </location>
</feature>
<keyword evidence="7" id="KW-0347">Helicase</keyword>
<evidence type="ECO:0000256" key="2">
    <source>
        <dbReference type="ARBA" id="ARBA00022801"/>
    </source>
</evidence>
<keyword evidence="3" id="KW-0067">ATP-binding</keyword>
<evidence type="ECO:0000259" key="6">
    <source>
        <dbReference type="PROSITE" id="PS51193"/>
    </source>
</evidence>
<dbReference type="Proteomes" id="UP001266099">
    <property type="component" value="Unassembled WGS sequence"/>
</dbReference>
<dbReference type="EMBL" id="JAVDUJ010000001">
    <property type="protein sequence ID" value="MDR6939020.1"/>
    <property type="molecule type" value="Genomic_DNA"/>
</dbReference>
<dbReference type="Gene3D" id="3.40.50.300">
    <property type="entry name" value="P-loop containing nucleotide triphosphate hydrolases"/>
    <property type="match status" value="2"/>
</dbReference>
<evidence type="ECO:0000256" key="4">
    <source>
        <dbReference type="ARBA" id="ARBA00038058"/>
    </source>
</evidence>
<dbReference type="InterPro" id="IPR045028">
    <property type="entry name" value="DinG/Rad3-like"/>
</dbReference>
<dbReference type="InterPro" id="IPR014013">
    <property type="entry name" value="Helic_SF1/SF2_ATP-bd_DinG/Rad3"/>
</dbReference>
<feature type="domain" description="Helicase ATP-binding" evidence="6">
    <location>
        <begin position="47"/>
        <end position="330"/>
    </location>
</feature>
<evidence type="ECO:0000256" key="3">
    <source>
        <dbReference type="ARBA" id="ARBA00022840"/>
    </source>
</evidence>
<dbReference type="GO" id="GO:0016787">
    <property type="term" value="F:hydrolase activity"/>
    <property type="evidence" value="ECO:0007669"/>
    <property type="project" value="UniProtKB-KW"/>
</dbReference>
<dbReference type="PROSITE" id="PS51193">
    <property type="entry name" value="HELICASE_ATP_BIND_2"/>
    <property type="match status" value="1"/>
</dbReference>
<evidence type="ECO:0000313" key="8">
    <source>
        <dbReference type="Proteomes" id="UP001266099"/>
    </source>
</evidence>
<dbReference type="EC" id="3.6.4.12" evidence="7"/>
<comment type="similarity">
    <text evidence="4">Belongs to the helicase family. DinG subfamily.</text>
</comment>
<dbReference type="InterPro" id="IPR006555">
    <property type="entry name" value="ATP-dep_Helicase_C"/>
</dbReference>
<dbReference type="RefSeq" id="WP_309955306.1">
    <property type="nucleotide sequence ID" value="NZ_JAVDUJ010000001.1"/>
</dbReference>
<reference evidence="7 8" key="1">
    <citation type="submission" date="2023-07" db="EMBL/GenBank/DDBJ databases">
        <title>Sequencing the genomes of 1000 actinobacteria strains.</title>
        <authorList>
            <person name="Klenk H.-P."/>
        </authorList>
    </citation>
    <scope>NUCLEOTIDE SEQUENCE [LARGE SCALE GENOMIC DNA]</scope>
    <source>
        <strain evidence="7 8">DSM 15539</strain>
    </source>
</reference>
<proteinExistence type="inferred from homology"/>
<sequence length="683" mass="74130">MNNDACNLSDLHDAAPETAAAGENGTQNAAAIQPPEGSEQTAVELLERVVAQIGGAPRNGQIEMTQRVSQAIANREHLLVQAGTGTGKSYGYLVPAMLHAVNTSERVIISTATLALQRQIMTQDAPLVAEKVQELTGRKPKVALLKGWNNYACLRKVTGGYPEDGAFLSRAEGEFGATATGAEVMRARDWAAQSETGDRDDLIPGVSEQVWRQISVPKNECIGDKCPLRATCFPDLARKNAMRADVVVTNHAMLGVEASANQVLPEADVFLIDEAHDLVARVTNQLSVSFQKYDLLSLARQMRRAGLDDADLDESADEFNAVMGQLGEKRLTELPPELTQAFVRLLGRTQQALTDIRELNARDEEIAITKQILRSRMVEMQDLCQLVLGDAISSERLVAWISLSRDDVPAFNGAPLDVASDIANRVFIDRAVVLTSATLQLGGSFAQVARNVGFSFPDQPSWDAIDVGSPFNYAEQGILYLPRNLPAPGRDGHGQEQLAQMVELIQAADGGALCLFTSHAALDRAAQYLREQLSVPVLCQGDDPLPSLVAEFSADHAACLLGTLSLWQGVDVPGLTNRLVIIDRIPFPRPDEPLFAARADVVNRRGGNGFMEVSAAHAALLLAQGAGRLLRRITDIGVVAVLDSRIVTQRYGRYLLRSMPRLWMTEDIEIVKGALRRIAKQSD</sequence>
<dbReference type="GO" id="GO:0003678">
    <property type="term" value="F:DNA helicase activity"/>
    <property type="evidence" value="ECO:0007669"/>
    <property type="project" value="UniProtKB-EC"/>
</dbReference>
<dbReference type="Pfam" id="PF13307">
    <property type="entry name" value="Helicase_C_2"/>
    <property type="match status" value="1"/>
</dbReference>
<organism evidence="7 8">
    <name type="scientific">Arcanobacterium hippocoleae</name>
    <dbReference type="NCBI Taxonomy" id="149017"/>
    <lineage>
        <taxon>Bacteria</taxon>
        <taxon>Bacillati</taxon>
        <taxon>Actinomycetota</taxon>
        <taxon>Actinomycetes</taxon>
        <taxon>Actinomycetales</taxon>
        <taxon>Actinomycetaceae</taxon>
        <taxon>Arcanobacterium</taxon>
    </lineage>
</organism>
<evidence type="ECO:0000313" key="7">
    <source>
        <dbReference type="EMBL" id="MDR6939020.1"/>
    </source>
</evidence>
<name>A0ABU1T147_9ACTO</name>
<dbReference type="InterPro" id="IPR027417">
    <property type="entry name" value="P-loop_NTPase"/>
</dbReference>
<accession>A0ABU1T147</accession>
<gene>
    <name evidence="7" type="ORF">J2S36_000563</name>
</gene>
<keyword evidence="8" id="KW-1185">Reference proteome</keyword>
<keyword evidence="2 7" id="KW-0378">Hydrolase</keyword>
<dbReference type="PANTHER" id="PTHR11472:SF34">
    <property type="entry name" value="REGULATOR OF TELOMERE ELONGATION HELICASE 1"/>
    <property type="match status" value="1"/>
</dbReference>